<protein>
    <submittedName>
        <fullName evidence="3">Uncharacterized protein</fullName>
    </submittedName>
</protein>
<gene>
    <name evidence="3" type="ORF">F6X42_13405</name>
</gene>
<comment type="caution">
    <text evidence="3">The sequence shown here is derived from an EMBL/GenBank/DDBJ whole genome shotgun (WGS) entry which is preliminary data.</text>
</comment>
<feature type="region of interest" description="Disordered" evidence="1">
    <location>
        <begin position="169"/>
        <end position="188"/>
    </location>
</feature>
<evidence type="ECO:0000313" key="4">
    <source>
        <dbReference type="Proteomes" id="UP000736373"/>
    </source>
</evidence>
<dbReference type="PROSITE" id="PS51257">
    <property type="entry name" value="PROKAR_LIPOPROTEIN"/>
    <property type="match status" value="1"/>
</dbReference>
<proteinExistence type="predicted"/>
<feature type="transmembrane region" description="Helical" evidence="2">
    <location>
        <begin position="101"/>
        <end position="119"/>
    </location>
</feature>
<dbReference type="Proteomes" id="UP000736373">
    <property type="component" value="Unassembled WGS sequence"/>
</dbReference>
<feature type="transmembrane region" description="Helical" evidence="2">
    <location>
        <begin position="76"/>
        <end position="95"/>
    </location>
</feature>
<feature type="transmembrane region" description="Helical" evidence="2">
    <location>
        <begin position="42"/>
        <end position="64"/>
    </location>
</feature>
<keyword evidence="2" id="KW-0472">Membrane</keyword>
<evidence type="ECO:0000256" key="1">
    <source>
        <dbReference type="SAM" id="MobiDB-lite"/>
    </source>
</evidence>
<evidence type="ECO:0000256" key="2">
    <source>
        <dbReference type="SAM" id="Phobius"/>
    </source>
</evidence>
<organism evidence="3 4">
    <name type="scientific">Paraburkholderia podalyriae</name>
    <dbReference type="NCBI Taxonomy" id="1938811"/>
    <lineage>
        <taxon>Bacteria</taxon>
        <taxon>Pseudomonadati</taxon>
        <taxon>Pseudomonadota</taxon>
        <taxon>Betaproteobacteria</taxon>
        <taxon>Burkholderiales</taxon>
        <taxon>Burkholderiaceae</taxon>
        <taxon>Paraburkholderia</taxon>
    </lineage>
</organism>
<sequence>MLASRSSPGAAVRATVVLGCTCVAPGTPLGSAAACSVGWQRWSLAQWMAFHLLLLAPTLLQPLLQVKRFKMFARSLLGFASGSYLVSGLFCVSYLVPVWLFKAAIVLVFCAMLKLLLAWRNHRTADPCSDCPLGVFPTCEWNLPRLLAANAHDELPGQIGITTIRTHSPNARLDRPMDLPTSHNRLSG</sequence>
<accession>A0ABR7PND2</accession>
<dbReference type="EMBL" id="VZQQ01000009">
    <property type="protein sequence ID" value="MBC8747563.1"/>
    <property type="molecule type" value="Genomic_DNA"/>
</dbReference>
<evidence type="ECO:0000313" key="3">
    <source>
        <dbReference type="EMBL" id="MBC8747563.1"/>
    </source>
</evidence>
<keyword evidence="2" id="KW-1133">Transmembrane helix</keyword>
<keyword evidence="2" id="KW-0812">Transmembrane</keyword>
<reference evidence="3 4" key="1">
    <citation type="submission" date="2019-09" db="EMBL/GenBank/DDBJ databases">
        <title>Paraburkholderia podalyriae sp. nov., A South African Podalyria-associated rhizobium.</title>
        <authorList>
            <person name="Mavima L."/>
            <person name="Beukes C.W."/>
            <person name="Palmer M."/>
            <person name="De Meyer S.E."/>
            <person name="James E.K."/>
            <person name="Maluk M."/>
            <person name="Avontuur J.R."/>
            <person name="Chan W.Y."/>
            <person name="Venter S.N."/>
            <person name="Steenkamp E.T."/>
        </authorList>
    </citation>
    <scope>NUCLEOTIDE SEQUENCE [LARGE SCALE GENOMIC DNA]</scope>
    <source>
        <strain evidence="3 4">WC7.3b</strain>
    </source>
</reference>
<keyword evidence="4" id="KW-1185">Reference proteome</keyword>
<name>A0ABR7PND2_9BURK</name>